<dbReference type="InterPro" id="IPR031162">
    <property type="entry name" value="CBP_P300_HAT"/>
</dbReference>
<keyword evidence="4 20" id="KW-0808">Transferase</keyword>
<keyword evidence="11" id="KW-0804">Transcription</keyword>
<evidence type="ECO:0000256" key="5">
    <source>
        <dbReference type="ARBA" id="ARBA00022723"/>
    </source>
</evidence>
<dbReference type="PANTHER" id="PTHR13808:SF1">
    <property type="entry name" value="HISTONE ACETYLTRANSFERASE"/>
    <property type="match status" value="1"/>
</dbReference>
<dbReference type="InterPro" id="IPR035898">
    <property type="entry name" value="TAZ_dom_sf"/>
</dbReference>
<sequence length="620" mass="70749">MTSEEKCPEVNCTTAQKLWTHIVHCNISQCPYPRCHHTKLLLNHQRHCRDADCFVCVPVEHYIQRQLKASHACVRSDCSLDLPCSINGSCEVLDTGVIAVRLVSETSPPVVETSEDLDPLLKRRKAERPDISDMEKGNLDNNYREKTAMKTVISDDPDQQECIQSENDTDRAKQEDITLPAESVPGTNSGKPKIRGVSMTELFTPEKVREHIMGLRKSVGQSKSKAEKNQAMEHSMSENSCRLCAFEKLTFEPPPARLGKNDEKSEEGWVQWDKCEAWQHQICALFNGGRNDGGQAEYTCPNCYITEIEKGGRKPLPQSAVLGAKDQPRTILSDHIEQQLFRRLKKERQERARVRGKSCDEVPGAVALVVRVVSSVDKKLAVKQRFLEIFQEENYPEFGSECQQPNHRRVYLSYLDSIKYFQPEVKAVTGEALRTFVYHEILIGRKQHKKGTTTKTVTKRGLKLSGQSDLSGNASKDLLLMLKIGETICPMKEDFIMVHLQHACTPCCILIVSGNHWVCNECEKFQLCDKCYETEQKLEERDQHPINQMDKHLLYLVEINDVPEDTEDKNEILESQLFDTRQAFLSLCQANHYQYDTIRRAKHSSMMVLYHLHNPAAPHL</sequence>
<dbReference type="Pfam" id="PF02135">
    <property type="entry name" value="zf-TAZ"/>
    <property type="match status" value="1"/>
</dbReference>
<evidence type="ECO:0000256" key="3">
    <source>
        <dbReference type="ARBA" id="ARBA00013184"/>
    </source>
</evidence>
<dbReference type="GO" id="GO:0005667">
    <property type="term" value="C:transcription regulator complex"/>
    <property type="evidence" value="ECO:0007669"/>
    <property type="project" value="TreeGrafter"/>
</dbReference>
<keyword evidence="9" id="KW-0805">Transcription regulation</keyword>
<name>A0A7J0FEC9_9ERIC</name>
<comment type="subcellular location">
    <subcellularLocation>
        <location evidence="2">Nucleus</location>
    </subcellularLocation>
</comment>
<accession>A0A7J0FEC9</accession>
<organism evidence="20 21">
    <name type="scientific">Actinidia rufa</name>
    <dbReference type="NCBI Taxonomy" id="165716"/>
    <lineage>
        <taxon>Eukaryota</taxon>
        <taxon>Viridiplantae</taxon>
        <taxon>Streptophyta</taxon>
        <taxon>Embryophyta</taxon>
        <taxon>Tracheophyta</taxon>
        <taxon>Spermatophyta</taxon>
        <taxon>Magnoliopsida</taxon>
        <taxon>eudicotyledons</taxon>
        <taxon>Gunneridae</taxon>
        <taxon>Pentapetalae</taxon>
        <taxon>asterids</taxon>
        <taxon>Ericales</taxon>
        <taxon>Actinidiaceae</taxon>
        <taxon>Actinidia</taxon>
    </lineage>
</organism>
<dbReference type="GO" id="GO:0004402">
    <property type="term" value="F:histone acetyltransferase activity"/>
    <property type="evidence" value="ECO:0007669"/>
    <property type="project" value="InterPro"/>
</dbReference>
<dbReference type="EMBL" id="BJWL01000011">
    <property type="protein sequence ID" value="GFY96519.1"/>
    <property type="molecule type" value="Genomic_DNA"/>
</dbReference>
<dbReference type="SUPFAM" id="SSF57933">
    <property type="entry name" value="TAZ domain"/>
    <property type="match status" value="1"/>
</dbReference>
<dbReference type="Gene3D" id="3.30.40.10">
    <property type="entry name" value="Zinc/RING finger domain, C3HC4 (zinc finger)"/>
    <property type="match status" value="1"/>
</dbReference>
<evidence type="ECO:0000256" key="11">
    <source>
        <dbReference type="ARBA" id="ARBA00023163"/>
    </source>
</evidence>
<feature type="domain" description="CBP/p300-type HAT" evidence="19">
    <location>
        <begin position="321"/>
        <end position="397"/>
    </location>
</feature>
<evidence type="ECO:0000256" key="14">
    <source>
        <dbReference type="ARBA" id="ARBA00048017"/>
    </source>
</evidence>
<keyword evidence="13" id="KW-0012">Acyltransferase</keyword>
<dbReference type="InterPro" id="IPR011011">
    <property type="entry name" value="Znf_FYVE_PHD"/>
</dbReference>
<keyword evidence="7" id="KW-0862">Zinc</keyword>
<evidence type="ECO:0000256" key="10">
    <source>
        <dbReference type="ARBA" id="ARBA00023159"/>
    </source>
</evidence>
<evidence type="ECO:0000256" key="15">
    <source>
        <dbReference type="PROSITE-ProRule" id="PRU00228"/>
    </source>
</evidence>
<dbReference type="InterPro" id="IPR000197">
    <property type="entry name" value="Znf_TAZ"/>
</dbReference>
<comment type="catalytic activity">
    <reaction evidence="14">
        <text>L-lysyl-[protein] + acetyl-CoA = N(6)-acetyl-L-lysyl-[protein] + CoA + H(+)</text>
        <dbReference type="Rhea" id="RHEA:45948"/>
        <dbReference type="Rhea" id="RHEA-COMP:9752"/>
        <dbReference type="Rhea" id="RHEA-COMP:10731"/>
        <dbReference type="ChEBI" id="CHEBI:15378"/>
        <dbReference type="ChEBI" id="CHEBI:29969"/>
        <dbReference type="ChEBI" id="CHEBI:57287"/>
        <dbReference type="ChEBI" id="CHEBI:57288"/>
        <dbReference type="ChEBI" id="CHEBI:61930"/>
        <dbReference type="EC" id="2.3.1.48"/>
    </reaction>
</comment>
<dbReference type="InterPro" id="IPR013178">
    <property type="entry name" value="Histone_AcTrfase_Rtt109/CBP"/>
</dbReference>
<keyword evidence="6 15" id="KW-0863">Zinc-finger</keyword>
<feature type="compositionally biased region" description="Basic and acidic residues" evidence="16">
    <location>
        <begin position="127"/>
        <end position="138"/>
    </location>
</feature>
<dbReference type="GO" id="GO:0045944">
    <property type="term" value="P:positive regulation of transcription by RNA polymerase II"/>
    <property type="evidence" value="ECO:0007669"/>
    <property type="project" value="TreeGrafter"/>
</dbReference>
<evidence type="ECO:0000256" key="9">
    <source>
        <dbReference type="ARBA" id="ARBA00023015"/>
    </source>
</evidence>
<dbReference type="SMART" id="SM00551">
    <property type="entry name" value="ZnF_TAZ"/>
    <property type="match status" value="1"/>
</dbReference>
<evidence type="ECO:0000313" key="20">
    <source>
        <dbReference type="EMBL" id="GFY96519.1"/>
    </source>
</evidence>
<reference evidence="20 21" key="1">
    <citation type="submission" date="2019-07" db="EMBL/GenBank/DDBJ databases">
        <title>De Novo Assembly of kiwifruit Actinidia rufa.</title>
        <authorList>
            <person name="Sugita-Konishi S."/>
            <person name="Sato K."/>
            <person name="Mori E."/>
            <person name="Abe Y."/>
            <person name="Kisaki G."/>
            <person name="Hamano K."/>
            <person name="Suezawa K."/>
            <person name="Otani M."/>
            <person name="Fukuda T."/>
            <person name="Manabe T."/>
            <person name="Gomi K."/>
            <person name="Tabuchi M."/>
            <person name="Akimitsu K."/>
            <person name="Kataoka I."/>
        </authorList>
    </citation>
    <scope>NUCLEOTIDE SEQUENCE [LARGE SCALE GENOMIC DNA]</scope>
    <source>
        <strain evidence="21">cv. Fuchu</strain>
    </source>
</reference>
<evidence type="ECO:0000256" key="4">
    <source>
        <dbReference type="ARBA" id="ARBA00022679"/>
    </source>
</evidence>
<dbReference type="GO" id="GO:0031490">
    <property type="term" value="F:chromatin DNA binding"/>
    <property type="evidence" value="ECO:0007669"/>
    <property type="project" value="TreeGrafter"/>
</dbReference>
<keyword evidence="5" id="KW-0479">Metal-binding</keyword>
<evidence type="ECO:0000259" key="17">
    <source>
        <dbReference type="PROSITE" id="PS50134"/>
    </source>
</evidence>
<dbReference type="Gene3D" id="1.20.1020.10">
    <property type="entry name" value="TAZ domain"/>
    <property type="match status" value="1"/>
</dbReference>
<keyword evidence="8" id="KW-0156">Chromatin regulator</keyword>
<dbReference type="GO" id="GO:0008270">
    <property type="term" value="F:zinc ion binding"/>
    <property type="evidence" value="ECO:0007669"/>
    <property type="project" value="UniProtKB-KW"/>
</dbReference>
<protein>
    <recommendedName>
        <fullName evidence="3">histone acetyltransferase</fullName>
        <ecNumber evidence="3">2.3.1.48</ecNumber>
    </recommendedName>
</protein>
<evidence type="ECO:0000256" key="13">
    <source>
        <dbReference type="ARBA" id="ARBA00023315"/>
    </source>
</evidence>
<keyword evidence="21" id="KW-1185">Reference proteome</keyword>
<dbReference type="SMART" id="SM01250">
    <property type="entry name" value="KAT11"/>
    <property type="match status" value="1"/>
</dbReference>
<feature type="region of interest" description="Disordered" evidence="16">
    <location>
        <begin position="111"/>
        <end position="138"/>
    </location>
</feature>
<proteinExistence type="predicted"/>
<dbReference type="AlphaFoldDB" id="A0A7J0FEC9"/>
<feature type="domain" description="CBP/p300-type HAT" evidence="19">
    <location>
        <begin position="418"/>
        <end position="617"/>
    </location>
</feature>
<dbReference type="PROSITE" id="PS51727">
    <property type="entry name" value="CBP_P300_HAT"/>
    <property type="match status" value="2"/>
</dbReference>
<evidence type="ECO:0000256" key="12">
    <source>
        <dbReference type="ARBA" id="ARBA00023242"/>
    </source>
</evidence>
<dbReference type="InterPro" id="IPR013083">
    <property type="entry name" value="Znf_RING/FYVE/PHD"/>
</dbReference>
<feature type="domain" description="TAZ-type" evidence="17">
    <location>
        <begin position="1"/>
        <end position="59"/>
    </location>
</feature>
<dbReference type="Proteomes" id="UP000585474">
    <property type="component" value="Unassembled WGS sequence"/>
</dbReference>
<evidence type="ECO:0000259" key="19">
    <source>
        <dbReference type="PROSITE" id="PS51727"/>
    </source>
</evidence>
<evidence type="ECO:0000256" key="6">
    <source>
        <dbReference type="ARBA" id="ARBA00022771"/>
    </source>
</evidence>
<dbReference type="PROSITE" id="PS50134">
    <property type="entry name" value="ZF_TAZ"/>
    <property type="match status" value="1"/>
</dbReference>
<evidence type="ECO:0000256" key="7">
    <source>
        <dbReference type="ARBA" id="ARBA00022833"/>
    </source>
</evidence>
<evidence type="ECO:0000313" key="21">
    <source>
        <dbReference type="Proteomes" id="UP000585474"/>
    </source>
</evidence>
<evidence type="ECO:0000259" key="18">
    <source>
        <dbReference type="PROSITE" id="PS50135"/>
    </source>
</evidence>
<dbReference type="PROSITE" id="PS50135">
    <property type="entry name" value="ZF_ZZ_2"/>
    <property type="match status" value="1"/>
</dbReference>
<dbReference type="GO" id="GO:0003713">
    <property type="term" value="F:transcription coactivator activity"/>
    <property type="evidence" value="ECO:0007669"/>
    <property type="project" value="TreeGrafter"/>
</dbReference>
<gene>
    <name evidence="20" type="ORF">Acr_11g0008250</name>
</gene>
<evidence type="ECO:0000256" key="16">
    <source>
        <dbReference type="SAM" id="MobiDB-lite"/>
    </source>
</evidence>
<dbReference type="GO" id="GO:0005634">
    <property type="term" value="C:nucleus"/>
    <property type="evidence" value="ECO:0007669"/>
    <property type="project" value="UniProtKB-SubCell"/>
</dbReference>
<dbReference type="OrthoDB" id="899at2759"/>
<dbReference type="EC" id="2.3.1.48" evidence="3"/>
<dbReference type="InterPro" id="IPR043145">
    <property type="entry name" value="Znf_ZZ_sf"/>
</dbReference>
<evidence type="ECO:0000256" key="2">
    <source>
        <dbReference type="ARBA" id="ARBA00004123"/>
    </source>
</evidence>
<comment type="function">
    <text evidence="1">Acetyltransferase enzyme. Acetylates histones, giving a specific tag for transcriptional activation.</text>
</comment>
<dbReference type="InterPro" id="IPR000433">
    <property type="entry name" value="Znf_ZZ"/>
</dbReference>
<dbReference type="GO" id="GO:0000123">
    <property type="term" value="C:histone acetyltransferase complex"/>
    <property type="evidence" value="ECO:0007669"/>
    <property type="project" value="TreeGrafter"/>
</dbReference>
<dbReference type="PANTHER" id="PTHR13808">
    <property type="entry name" value="CBP/P300-RELATED"/>
    <property type="match status" value="1"/>
</dbReference>
<feature type="domain" description="ZZ-type" evidence="18">
    <location>
        <begin position="499"/>
        <end position="562"/>
    </location>
</feature>
<keyword evidence="12" id="KW-0539">Nucleus</keyword>
<dbReference type="FunFam" id="3.30.60.90:FF:000022">
    <property type="entry name" value="Histone acetyltransferase of the CBP family 12"/>
    <property type="match status" value="1"/>
</dbReference>
<comment type="caution">
    <text evidence="20">The sequence shown here is derived from an EMBL/GenBank/DDBJ whole genome shotgun (WGS) entry which is preliminary data.</text>
</comment>
<evidence type="ECO:0000256" key="1">
    <source>
        <dbReference type="ARBA" id="ARBA00002581"/>
    </source>
</evidence>
<evidence type="ECO:0000256" key="8">
    <source>
        <dbReference type="ARBA" id="ARBA00022853"/>
    </source>
</evidence>
<dbReference type="SUPFAM" id="SSF57903">
    <property type="entry name" value="FYVE/PHD zinc finger"/>
    <property type="match status" value="1"/>
</dbReference>
<dbReference type="Gene3D" id="3.30.60.90">
    <property type="match status" value="1"/>
</dbReference>
<keyword evidence="10" id="KW-0010">Activator</keyword>
<dbReference type="SUPFAM" id="SSF57850">
    <property type="entry name" value="RING/U-box"/>
    <property type="match status" value="1"/>
</dbReference>